<dbReference type="Pfam" id="PF13350">
    <property type="entry name" value="Y_phosphatase3"/>
    <property type="match status" value="1"/>
</dbReference>
<reference evidence="3" key="1">
    <citation type="submission" date="2016-04" db="EMBL/GenBank/DDBJ databases">
        <authorList>
            <person name="Evans L.H."/>
            <person name="Alamgir A."/>
            <person name="Owens N."/>
            <person name="Weber N.D."/>
            <person name="Virtaneva K."/>
            <person name="Barbian K."/>
            <person name="Babar A."/>
            <person name="Rosenke K."/>
        </authorList>
    </citation>
    <scope>NUCLEOTIDE SEQUENCE</scope>
    <source>
        <strain evidence="3">86-1</strain>
    </source>
</reference>
<evidence type="ECO:0000313" key="3">
    <source>
        <dbReference type="EMBL" id="SBV99729.1"/>
    </source>
</evidence>
<sequence length="352" mass="39793">MIGNISTKSVYLPCINNMVKEEVNNYQERTSLLTMDKAIRKAQIIREKYSKEASLKLEAKGNWSLYAGSSVDTINRTMPILTGNGSGSFFLSVSTYSRVYFELVCGNERLILTERHLPMAGGYNFRDLGGFRTMDGRYTKWGKLFRADELSNLTADDLKYLSSIPITSVIDFRAQSEARRSPDKLPSTVHFTYPIAITPGNLSSEGIQANMLKTNIDSHMKHMNRLLVSNPACVRAFRIFFAIVQNNLSAPLIFHCSAGKDRAGMATALVLFALGVDEATVMDDYLMSKIYLSDKYDAFIAKYPRAESIFTVKRMFLQAGINQIKRDHGSIMNFLTKELKVDVVRMRRLYLE</sequence>
<gene>
    <name evidence="3" type="ORF">KL86DYS1_20009</name>
</gene>
<comment type="similarity">
    <text evidence="1">Belongs to the protein-tyrosine phosphatase family.</text>
</comment>
<dbReference type="Gene3D" id="3.90.190.10">
    <property type="entry name" value="Protein tyrosine phosphatase superfamily"/>
    <property type="match status" value="1"/>
</dbReference>
<dbReference type="AlphaFoldDB" id="A0A212JJV7"/>
<dbReference type="PANTHER" id="PTHR31126">
    <property type="entry name" value="TYROSINE-PROTEIN PHOSPHATASE"/>
    <property type="match status" value="1"/>
</dbReference>
<dbReference type="InterPro" id="IPR000387">
    <property type="entry name" value="Tyr_Pase_dom"/>
</dbReference>
<dbReference type="InterPro" id="IPR029021">
    <property type="entry name" value="Prot-tyrosine_phosphatase-like"/>
</dbReference>
<dbReference type="PANTHER" id="PTHR31126:SF1">
    <property type="entry name" value="TYROSINE SPECIFIC PROTEIN PHOSPHATASES DOMAIN-CONTAINING PROTEIN"/>
    <property type="match status" value="1"/>
</dbReference>
<name>A0A212JJV7_9BACT</name>
<accession>A0A212JJV7</accession>
<feature type="domain" description="Tyrosine specific protein phosphatases" evidence="2">
    <location>
        <begin position="238"/>
        <end position="300"/>
    </location>
</feature>
<protein>
    <recommendedName>
        <fullName evidence="2">Tyrosine specific protein phosphatases domain-containing protein</fullName>
    </recommendedName>
</protein>
<dbReference type="InterPro" id="IPR026893">
    <property type="entry name" value="Tyr/Ser_Pase_IphP-type"/>
</dbReference>
<dbReference type="PROSITE" id="PS50056">
    <property type="entry name" value="TYR_PHOSPHATASE_2"/>
    <property type="match status" value="1"/>
</dbReference>
<evidence type="ECO:0000259" key="2">
    <source>
        <dbReference type="PROSITE" id="PS50056"/>
    </source>
</evidence>
<dbReference type="GO" id="GO:0004721">
    <property type="term" value="F:phosphoprotein phosphatase activity"/>
    <property type="evidence" value="ECO:0007669"/>
    <property type="project" value="InterPro"/>
</dbReference>
<evidence type="ECO:0000256" key="1">
    <source>
        <dbReference type="ARBA" id="ARBA00009580"/>
    </source>
</evidence>
<dbReference type="EMBL" id="FLUM01000002">
    <property type="protein sequence ID" value="SBV99729.1"/>
    <property type="molecule type" value="Genomic_DNA"/>
</dbReference>
<dbReference type="SUPFAM" id="SSF52799">
    <property type="entry name" value="(Phosphotyrosine protein) phosphatases II"/>
    <property type="match status" value="1"/>
</dbReference>
<organism evidence="3">
    <name type="scientific">uncultured Dysgonomonas sp</name>
    <dbReference type="NCBI Taxonomy" id="206096"/>
    <lineage>
        <taxon>Bacteria</taxon>
        <taxon>Pseudomonadati</taxon>
        <taxon>Bacteroidota</taxon>
        <taxon>Bacteroidia</taxon>
        <taxon>Bacteroidales</taxon>
        <taxon>Dysgonomonadaceae</taxon>
        <taxon>Dysgonomonas</taxon>
        <taxon>environmental samples</taxon>
    </lineage>
</organism>
<proteinExistence type="inferred from homology"/>